<reference evidence="5" key="3">
    <citation type="submission" date="2025-08" db="UniProtKB">
        <authorList>
            <consortium name="Ensembl"/>
        </authorList>
    </citation>
    <scope>IDENTIFICATION</scope>
</reference>
<feature type="transmembrane region" description="Helical" evidence="2">
    <location>
        <begin position="387"/>
        <end position="410"/>
    </location>
</feature>
<dbReference type="PROSITE" id="PS50835">
    <property type="entry name" value="IG_LIKE"/>
    <property type="match status" value="2"/>
</dbReference>
<dbReference type="GeneTree" id="ENSGT00940000165285"/>
<evidence type="ECO:0000256" key="1">
    <source>
        <dbReference type="ARBA" id="ARBA00023319"/>
    </source>
</evidence>
<keyword evidence="2" id="KW-0812">Transmembrane</keyword>
<keyword evidence="2" id="KW-1133">Transmembrane helix</keyword>
<dbReference type="Proteomes" id="UP000265140">
    <property type="component" value="Chromosome 24"/>
</dbReference>
<keyword evidence="6" id="KW-1185">Reference proteome</keyword>
<dbReference type="InterPro" id="IPR013106">
    <property type="entry name" value="Ig_V-set"/>
</dbReference>
<dbReference type="KEGG" id="els:105022121"/>
<dbReference type="AlphaFoldDB" id="A0A3P9A7R7"/>
<dbReference type="SUPFAM" id="SSF48726">
    <property type="entry name" value="Immunoglobulin"/>
    <property type="match status" value="2"/>
</dbReference>
<dbReference type="InterPro" id="IPR007110">
    <property type="entry name" value="Ig-like_dom"/>
</dbReference>
<sequence>MNIFAILCFILHTGVQGFLQEQWLPCRLWDVHVWKKNDGQTESKYVQKDVVLQFASSGDSALYPDSITFLVGASKVDMRKYVEGPVDQLRCEIHRYSKGMSRVRWPSLGGTEHDIWFTCTLRHIAGLFNITSYLRVTPATTMSPHQPDFHSWVTLAGKDKLRASAVMVLMTRSPSVWVGLQEKQTLHCKFAVDHEVSDLTVEWHLDPFRGRRTRLFRYSRRSGQTEGSGVAVNGIARGTASLTVPLTGRSSEGTYWCSVQVPPLIGSLAIGLHIMVPPSVSMTIEQSLIPRVVCKADRYYPMEPQDVDIELFKETGNGERPKKLENVTHLSHITHPDDGTITLSAYVLLRPSPLESGCGIYSCRVKHVSLQGLYIHKTITETGCFTWIHLTSPGLMCLFAVIIMFIAMATRRSVCKSRTR</sequence>
<name>A0A3P9A7R7_ESOLU</name>
<keyword evidence="3" id="KW-0732">Signal</keyword>
<evidence type="ECO:0000313" key="5">
    <source>
        <dbReference type="Ensembl" id="ENSELUP00000036770.3"/>
    </source>
</evidence>
<reference evidence="5" key="2">
    <citation type="submission" date="2020-02" db="EMBL/GenBank/DDBJ databases">
        <title>Esox lucius (northern pike) genome, fEsoLuc1, primary haplotype.</title>
        <authorList>
            <person name="Myers G."/>
            <person name="Karagic N."/>
            <person name="Meyer A."/>
            <person name="Pippel M."/>
            <person name="Reichard M."/>
            <person name="Winkler S."/>
            <person name="Tracey A."/>
            <person name="Sims Y."/>
            <person name="Howe K."/>
            <person name="Rhie A."/>
            <person name="Formenti G."/>
            <person name="Durbin R."/>
            <person name="Fedrigo O."/>
            <person name="Jarvis E.D."/>
        </authorList>
    </citation>
    <scope>NUCLEOTIDE SEQUENCE [LARGE SCALE GENOMIC DNA]</scope>
</reference>
<feature type="signal peptide" evidence="3">
    <location>
        <begin position="1"/>
        <end position="17"/>
    </location>
</feature>
<dbReference type="Gene3D" id="2.60.40.10">
    <property type="entry name" value="Immunoglobulins"/>
    <property type="match status" value="2"/>
</dbReference>
<keyword evidence="1" id="KW-0393">Immunoglobulin domain</keyword>
<dbReference type="OMA" id="SHITHPD"/>
<dbReference type="Pfam" id="PF07686">
    <property type="entry name" value="V-set"/>
    <property type="match status" value="1"/>
</dbReference>
<evidence type="ECO:0000256" key="2">
    <source>
        <dbReference type="SAM" id="Phobius"/>
    </source>
</evidence>
<dbReference type="GeneID" id="105022121"/>
<protein>
    <recommendedName>
        <fullName evidence="4">Ig-like domain-containing protein</fullName>
    </recommendedName>
</protein>
<dbReference type="Ensembl" id="ENSELUT00000039736.3">
    <property type="protein sequence ID" value="ENSELUP00000036770.3"/>
    <property type="gene ID" value="ENSELUG00000016170.3"/>
</dbReference>
<feature type="domain" description="Ig-like" evidence="4">
    <location>
        <begin position="263"/>
        <end position="380"/>
    </location>
</feature>
<dbReference type="InterPro" id="IPR013783">
    <property type="entry name" value="Ig-like_fold"/>
</dbReference>
<accession>A0A3P9A7R7</accession>
<dbReference type="RefSeq" id="XP_012995820.3">
    <property type="nucleotide sequence ID" value="XM_013140366.4"/>
</dbReference>
<dbReference type="InParanoid" id="A0A3P9A7R7"/>
<organism evidence="5 6">
    <name type="scientific">Esox lucius</name>
    <name type="common">Northern pike</name>
    <dbReference type="NCBI Taxonomy" id="8010"/>
    <lineage>
        <taxon>Eukaryota</taxon>
        <taxon>Metazoa</taxon>
        <taxon>Chordata</taxon>
        <taxon>Craniata</taxon>
        <taxon>Vertebrata</taxon>
        <taxon>Euteleostomi</taxon>
        <taxon>Actinopterygii</taxon>
        <taxon>Neopterygii</taxon>
        <taxon>Teleostei</taxon>
        <taxon>Protacanthopterygii</taxon>
        <taxon>Esociformes</taxon>
        <taxon>Esocidae</taxon>
        <taxon>Esox</taxon>
    </lineage>
</organism>
<evidence type="ECO:0000256" key="3">
    <source>
        <dbReference type="SAM" id="SignalP"/>
    </source>
</evidence>
<dbReference type="PROSITE" id="PS00290">
    <property type="entry name" value="IG_MHC"/>
    <property type="match status" value="1"/>
</dbReference>
<dbReference type="InterPro" id="IPR050380">
    <property type="entry name" value="Immune_Resp_Modulators"/>
</dbReference>
<proteinExistence type="predicted"/>
<dbReference type="PANTHER" id="PTHR23411">
    <property type="entry name" value="TAPASIN"/>
    <property type="match status" value="1"/>
</dbReference>
<feature type="chain" id="PRO_5044317738" description="Ig-like domain-containing protein" evidence="3">
    <location>
        <begin position="18"/>
        <end position="420"/>
    </location>
</feature>
<evidence type="ECO:0000313" key="6">
    <source>
        <dbReference type="Proteomes" id="UP000265140"/>
    </source>
</evidence>
<dbReference type="InterPro" id="IPR003006">
    <property type="entry name" value="Ig/MHC_CS"/>
</dbReference>
<feature type="domain" description="Ig-like" evidence="4">
    <location>
        <begin position="138"/>
        <end position="260"/>
    </location>
</feature>
<dbReference type="Bgee" id="ENSELUG00000016170">
    <property type="expression patterns" value="Expressed in pharyngeal gill and 14 other cell types or tissues"/>
</dbReference>
<dbReference type="InterPro" id="IPR036179">
    <property type="entry name" value="Ig-like_dom_sf"/>
</dbReference>
<reference evidence="6" key="1">
    <citation type="journal article" date="2014" name="PLoS ONE">
        <title>The genome and linkage map of the northern pike (Esox lucius): conserved synteny revealed between the salmonid sister group and the Neoteleostei.</title>
        <authorList>
            <person name="Rondeau E.B."/>
            <person name="Minkley D.R."/>
            <person name="Leong J.S."/>
            <person name="Messmer A.M."/>
            <person name="Jantzen J.R."/>
            <person name="von Schalburg K.R."/>
            <person name="Lemon C."/>
            <person name="Bird N.H."/>
            <person name="Koop B.F."/>
        </authorList>
    </citation>
    <scope>NUCLEOTIDE SEQUENCE</scope>
</reference>
<reference evidence="5" key="4">
    <citation type="submission" date="2025-09" db="UniProtKB">
        <authorList>
            <consortium name="Ensembl"/>
        </authorList>
    </citation>
    <scope>IDENTIFICATION</scope>
</reference>
<keyword evidence="2" id="KW-0472">Membrane</keyword>
<evidence type="ECO:0000259" key="4">
    <source>
        <dbReference type="PROSITE" id="PS50835"/>
    </source>
</evidence>